<dbReference type="KEGG" id="pbs:Plabr_3167"/>
<dbReference type="STRING" id="756272.Plabr_3167"/>
<dbReference type="Proteomes" id="UP000006860">
    <property type="component" value="Chromosome"/>
</dbReference>
<dbReference type="EMBL" id="CP002546">
    <property type="protein sequence ID" value="ADY60764.1"/>
    <property type="molecule type" value="Genomic_DNA"/>
</dbReference>
<protein>
    <submittedName>
        <fullName evidence="1">Uncharacterized protein</fullName>
    </submittedName>
</protein>
<keyword evidence="2" id="KW-1185">Reference proteome</keyword>
<sequence>MPERLRRLQAEFALCSQAQIRALLNGSVNYDFSTVEHVISINRDYP</sequence>
<dbReference type="HOGENOM" id="CLU_3188572_0_0_0"/>
<accession>F0SIU0</accession>
<gene>
    <name evidence="1" type="ordered locus">Plabr_3167</name>
</gene>
<evidence type="ECO:0000313" key="2">
    <source>
        <dbReference type="Proteomes" id="UP000006860"/>
    </source>
</evidence>
<dbReference type="AlphaFoldDB" id="F0SIU0"/>
<proteinExistence type="predicted"/>
<organism evidence="1 2">
    <name type="scientific">Rubinisphaera brasiliensis (strain ATCC 49424 / DSM 5305 / JCM 21570 / IAM 15109 / NBRC 103401 / IFAM 1448)</name>
    <name type="common">Planctomyces brasiliensis</name>
    <dbReference type="NCBI Taxonomy" id="756272"/>
    <lineage>
        <taxon>Bacteria</taxon>
        <taxon>Pseudomonadati</taxon>
        <taxon>Planctomycetota</taxon>
        <taxon>Planctomycetia</taxon>
        <taxon>Planctomycetales</taxon>
        <taxon>Planctomycetaceae</taxon>
        <taxon>Rubinisphaera</taxon>
    </lineage>
</organism>
<reference evidence="2" key="1">
    <citation type="submission" date="2011-02" db="EMBL/GenBank/DDBJ databases">
        <title>The complete genome of Planctomyces brasiliensis DSM 5305.</title>
        <authorList>
            <person name="Lucas S."/>
            <person name="Copeland A."/>
            <person name="Lapidus A."/>
            <person name="Bruce D."/>
            <person name="Goodwin L."/>
            <person name="Pitluck S."/>
            <person name="Kyrpides N."/>
            <person name="Mavromatis K."/>
            <person name="Pagani I."/>
            <person name="Ivanova N."/>
            <person name="Ovchinnikova G."/>
            <person name="Lu M."/>
            <person name="Detter J.C."/>
            <person name="Han C."/>
            <person name="Land M."/>
            <person name="Hauser L."/>
            <person name="Markowitz V."/>
            <person name="Cheng J.-F."/>
            <person name="Hugenholtz P."/>
            <person name="Woyke T."/>
            <person name="Wu D."/>
            <person name="Tindall B."/>
            <person name="Pomrenke H.G."/>
            <person name="Brambilla E."/>
            <person name="Klenk H.-P."/>
            <person name="Eisen J.A."/>
        </authorList>
    </citation>
    <scope>NUCLEOTIDE SEQUENCE [LARGE SCALE GENOMIC DNA]</scope>
    <source>
        <strain evidence="2">ATCC 49424 / DSM 5305 / JCM 21570 / NBRC 103401 / IFAM 1448</strain>
    </source>
</reference>
<evidence type="ECO:0000313" key="1">
    <source>
        <dbReference type="EMBL" id="ADY60764.1"/>
    </source>
</evidence>
<name>F0SIU0_RUBBR</name>